<dbReference type="InterPro" id="IPR036105">
    <property type="entry name" value="DiNase_FeMo-co_biosyn_sf"/>
</dbReference>
<dbReference type="Gene3D" id="3.30.420.130">
    <property type="entry name" value="Dinitrogenase iron-molybdenum cofactor biosynthesis domain"/>
    <property type="match status" value="1"/>
</dbReference>
<evidence type="ECO:0000259" key="1">
    <source>
        <dbReference type="Pfam" id="PF02579"/>
    </source>
</evidence>
<dbReference type="InterPro" id="IPR003731">
    <property type="entry name" value="Di-Nase_FeMo-co_biosynth"/>
</dbReference>
<dbReference type="SUPFAM" id="SSF53146">
    <property type="entry name" value="Nitrogenase accessory factor-like"/>
    <property type="match status" value="1"/>
</dbReference>
<dbReference type="CDD" id="cd00851">
    <property type="entry name" value="MTH1175"/>
    <property type="match status" value="1"/>
</dbReference>
<gene>
    <name evidence="2" type="ORF">SDC9_172479</name>
</gene>
<reference evidence="2" key="1">
    <citation type="submission" date="2019-08" db="EMBL/GenBank/DDBJ databases">
        <authorList>
            <person name="Kucharzyk K."/>
            <person name="Murdoch R.W."/>
            <person name="Higgins S."/>
            <person name="Loffler F."/>
        </authorList>
    </citation>
    <scope>NUCLEOTIDE SEQUENCE</scope>
</reference>
<name>A0A645GG88_9ZZZZ</name>
<evidence type="ECO:0000313" key="2">
    <source>
        <dbReference type="EMBL" id="MPN25072.1"/>
    </source>
</evidence>
<proteinExistence type="predicted"/>
<protein>
    <recommendedName>
        <fullName evidence="1">Dinitrogenase iron-molybdenum cofactor biosynthesis domain-containing protein</fullName>
    </recommendedName>
</protein>
<dbReference type="InterPro" id="IPR033913">
    <property type="entry name" value="MTH1175_dom"/>
</dbReference>
<accession>A0A645GG88</accession>
<sequence>MKIALPKDGEMLNQHFGRSTCFAIVDIDQGRENKVVHTKEVSTEGLQHNHEGLADLLENEGVSVVIAGGMGENAYNALEEKGLGVVKGASGKIEDIMQKYLQGDLVNKETTCACHGEHSH</sequence>
<feature type="domain" description="Dinitrogenase iron-molybdenum cofactor biosynthesis" evidence="1">
    <location>
        <begin position="8"/>
        <end position="101"/>
    </location>
</feature>
<organism evidence="2">
    <name type="scientific">bioreactor metagenome</name>
    <dbReference type="NCBI Taxonomy" id="1076179"/>
    <lineage>
        <taxon>unclassified sequences</taxon>
        <taxon>metagenomes</taxon>
        <taxon>ecological metagenomes</taxon>
    </lineage>
</organism>
<dbReference type="Pfam" id="PF02579">
    <property type="entry name" value="Nitro_FeMo-Co"/>
    <property type="match status" value="1"/>
</dbReference>
<dbReference type="AlphaFoldDB" id="A0A645GG88"/>
<dbReference type="EMBL" id="VSSQ01074121">
    <property type="protein sequence ID" value="MPN25072.1"/>
    <property type="molecule type" value="Genomic_DNA"/>
</dbReference>
<comment type="caution">
    <text evidence="2">The sequence shown here is derived from an EMBL/GenBank/DDBJ whole genome shotgun (WGS) entry which is preliminary data.</text>
</comment>
<dbReference type="PANTHER" id="PTHR42983">
    <property type="entry name" value="DINITROGENASE IRON-MOLYBDENUM COFACTOR PROTEIN-RELATED"/>
    <property type="match status" value="1"/>
</dbReference>
<dbReference type="PANTHER" id="PTHR42983:SF1">
    <property type="entry name" value="IRON-MOLYBDENUM PROTEIN"/>
    <property type="match status" value="1"/>
</dbReference>